<gene>
    <name evidence="2" type="ORF">OCV66_05710</name>
</gene>
<proteinExistence type="predicted"/>
<sequence>MAGPRQPIDLLEYKGNKHLTKAETEARRAAEVKAPPPKSKRVKPPAYLPESLHKKFRALAKQLIEIGILAEIDYDCLARYLLAEQAYLAVTEQVNRAIANQAISLLEDLSKTQTRYFNQCDRAAAALGLTISSRCRLVVPKPPEDEAAGDPMAEMLRERAERRRRA</sequence>
<protein>
    <submittedName>
        <fullName evidence="2">Phage terminase small subunit P27 family</fullName>
    </submittedName>
</protein>
<reference evidence="2 3" key="1">
    <citation type="journal article" date="2021" name="ISME Commun">
        <title>Automated analysis of genomic sequences facilitates high-throughput and comprehensive description of bacteria.</title>
        <authorList>
            <person name="Hitch T.C.A."/>
        </authorList>
    </citation>
    <scope>NUCLEOTIDE SEQUENCE [LARGE SCALE GENOMIC DNA]</scope>
    <source>
        <strain evidence="2 3">Sanger_34</strain>
    </source>
</reference>
<keyword evidence="3" id="KW-1185">Reference proteome</keyword>
<name>A0ABT2U297_9FIRM</name>
<feature type="compositionally biased region" description="Basic and acidic residues" evidence="1">
    <location>
        <begin position="155"/>
        <end position="166"/>
    </location>
</feature>
<evidence type="ECO:0000313" key="2">
    <source>
        <dbReference type="EMBL" id="MCU6788587.1"/>
    </source>
</evidence>
<evidence type="ECO:0000256" key="1">
    <source>
        <dbReference type="SAM" id="MobiDB-lite"/>
    </source>
</evidence>
<dbReference type="RefSeq" id="WP_147573918.1">
    <property type="nucleotide sequence ID" value="NZ_JAOQJE010000004.1"/>
</dbReference>
<feature type="region of interest" description="Disordered" evidence="1">
    <location>
        <begin position="141"/>
        <end position="166"/>
    </location>
</feature>
<feature type="region of interest" description="Disordered" evidence="1">
    <location>
        <begin position="24"/>
        <end position="44"/>
    </location>
</feature>
<organism evidence="2 3">
    <name type="scientific">Agathobaculum ammoniilyticum</name>
    <dbReference type="NCBI Taxonomy" id="2981778"/>
    <lineage>
        <taxon>Bacteria</taxon>
        <taxon>Bacillati</taxon>
        <taxon>Bacillota</taxon>
        <taxon>Clostridia</taxon>
        <taxon>Eubacteriales</taxon>
        <taxon>Butyricicoccaceae</taxon>
        <taxon>Agathobaculum</taxon>
    </lineage>
</organism>
<dbReference type="NCBIfam" id="TIGR01558">
    <property type="entry name" value="sm_term_P27"/>
    <property type="match status" value="1"/>
</dbReference>
<dbReference type="InterPro" id="IPR006448">
    <property type="entry name" value="Phage_term_ssu_P27"/>
</dbReference>
<dbReference type="EMBL" id="JAOQJE010000004">
    <property type="protein sequence ID" value="MCU6788587.1"/>
    <property type="molecule type" value="Genomic_DNA"/>
</dbReference>
<comment type="caution">
    <text evidence="2">The sequence shown here is derived from an EMBL/GenBank/DDBJ whole genome shotgun (WGS) entry which is preliminary data.</text>
</comment>
<dbReference type="Pfam" id="PF05119">
    <property type="entry name" value="Terminase_4"/>
    <property type="match status" value="1"/>
</dbReference>
<evidence type="ECO:0000313" key="3">
    <source>
        <dbReference type="Proteomes" id="UP001652397"/>
    </source>
</evidence>
<dbReference type="Proteomes" id="UP001652397">
    <property type="component" value="Unassembled WGS sequence"/>
</dbReference>
<accession>A0ABT2U297</accession>